<keyword evidence="3 9" id="KW-0808">Transferase</keyword>
<dbReference type="PROSITE" id="PS51449">
    <property type="entry name" value="MTTASE_N"/>
    <property type="match status" value="1"/>
</dbReference>
<keyword evidence="9" id="KW-0963">Cytoplasm</keyword>
<sequence length="441" mass="50465">MEKILKYYIETWGCQMNEEDSEKISGMLKLKKYEIVKDREEADLIVFNTCCVRENAEQKVFGHLGILKKLKEKKPSLVIAVCGCMVQQKGMAQEIAKKFPFVDILIGTHNSYKFSEYLNRVLGGERPIIDVWDKEGDIVEDVPVDRLSSIKAFVTIMYGCNNFCTYCIVPHVRGRERSRTPEDIEKEVKCLVESGYKEVTLLGQNVNSYGKGLEPNITFADLLRRLNNIEGLERIRFMTSHPKDLSDDVIDVIAECDKVCDHIHLPVQSGSSNILKKMNRHYTKEQYLELVKKIKERIPSASLTTDIIVGFPGETEDDFNDTLELIKEVRYDSAFTFLYSKRKGTPAYEYEEQITEKVKHERFDRLVAEVNEICEELNKEYLGREVKVLVEGVSKTDDSKLMGRTSTSKLVNFTGSKDSIGKVVNVKITEARSFSLLGEEI</sequence>
<dbReference type="InterPro" id="IPR006463">
    <property type="entry name" value="MiaB_methiolase"/>
</dbReference>
<keyword evidence="2 9" id="KW-0004">4Fe-4S</keyword>
<dbReference type="NCBIfam" id="TIGR01574">
    <property type="entry name" value="miaB-methiolase"/>
    <property type="match status" value="1"/>
</dbReference>
<evidence type="ECO:0000259" key="11">
    <source>
        <dbReference type="PROSITE" id="PS51449"/>
    </source>
</evidence>
<evidence type="ECO:0000256" key="1">
    <source>
        <dbReference type="ARBA" id="ARBA00003234"/>
    </source>
</evidence>
<evidence type="ECO:0000313" key="14">
    <source>
        <dbReference type="Proteomes" id="UP001224418"/>
    </source>
</evidence>
<keyword evidence="9" id="KW-0819">tRNA processing</keyword>
<dbReference type="InterPro" id="IPR038135">
    <property type="entry name" value="Methylthiotransferase_N_sf"/>
</dbReference>
<feature type="domain" description="MTTase N-terminal" evidence="11">
    <location>
        <begin position="5"/>
        <end position="123"/>
    </location>
</feature>
<dbReference type="PROSITE" id="PS51918">
    <property type="entry name" value="RADICAL_SAM"/>
    <property type="match status" value="1"/>
</dbReference>
<dbReference type="RefSeq" id="WP_307356679.1">
    <property type="nucleotide sequence ID" value="NZ_BAAACJ010000004.1"/>
</dbReference>
<comment type="subunit">
    <text evidence="9">Monomer.</text>
</comment>
<comment type="subcellular location">
    <subcellularLocation>
        <location evidence="9">Cytoplasm</location>
    </subcellularLocation>
</comment>
<dbReference type="Gene3D" id="3.80.30.20">
    <property type="entry name" value="tm_1862 like domain"/>
    <property type="match status" value="1"/>
</dbReference>
<evidence type="ECO:0000256" key="7">
    <source>
        <dbReference type="ARBA" id="ARBA00023014"/>
    </source>
</evidence>
<reference evidence="13 14" key="1">
    <citation type="submission" date="2023-07" db="EMBL/GenBank/DDBJ databases">
        <title>Genomic Encyclopedia of Type Strains, Phase IV (KMG-IV): sequencing the most valuable type-strain genomes for metagenomic binning, comparative biology and taxonomic classification.</title>
        <authorList>
            <person name="Goeker M."/>
        </authorList>
    </citation>
    <scope>NUCLEOTIDE SEQUENCE [LARGE SCALE GENOMIC DNA]</scope>
    <source>
        <strain evidence="13 14">DSM 1400</strain>
    </source>
</reference>
<feature type="binding site" evidence="9">
    <location>
        <position position="167"/>
    </location>
    <ligand>
        <name>[4Fe-4S] cluster</name>
        <dbReference type="ChEBI" id="CHEBI:49883"/>
        <label>2</label>
        <note>4Fe-4S-S-AdoMet</note>
    </ligand>
</feature>
<comment type="caution">
    <text evidence="13">The sequence shown here is derived from an EMBL/GenBank/DDBJ whole genome shotgun (WGS) entry which is preliminary data.</text>
</comment>
<dbReference type="Pfam" id="PF00919">
    <property type="entry name" value="UPF0004"/>
    <property type="match status" value="1"/>
</dbReference>
<dbReference type="NCBIfam" id="TIGR00089">
    <property type="entry name" value="MiaB/RimO family radical SAM methylthiotransferase"/>
    <property type="match status" value="1"/>
</dbReference>
<dbReference type="InterPro" id="IPR002792">
    <property type="entry name" value="TRAM_dom"/>
</dbReference>
<comment type="cofactor">
    <cofactor evidence="9">
        <name>[4Fe-4S] cluster</name>
        <dbReference type="ChEBI" id="CHEBI:49883"/>
    </cofactor>
    <text evidence="9">Binds 2 [4Fe-4S] clusters. One cluster is coordinated with 3 cysteines and an exchangeable S-adenosyl-L-methionine.</text>
</comment>
<evidence type="ECO:0000313" key="13">
    <source>
        <dbReference type="EMBL" id="MDQ0480610.1"/>
    </source>
</evidence>
<evidence type="ECO:0000256" key="2">
    <source>
        <dbReference type="ARBA" id="ARBA00022485"/>
    </source>
</evidence>
<organism evidence="13 14">
    <name type="scientific">Hathewaya limosa</name>
    <name type="common">Clostridium limosum</name>
    <dbReference type="NCBI Taxonomy" id="1536"/>
    <lineage>
        <taxon>Bacteria</taxon>
        <taxon>Bacillati</taxon>
        <taxon>Bacillota</taxon>
        <taxon>Clostridia</taxon>
        <taxon>Eubacteriales</taxon>
        <taxon>Clostridiaceae</taxon>
        <taxon>Hathewaya</taxon>
    </lineage>
</organism>
<feature type="binding site" evidence="9">
    <location>
        <position position="50"/>
    </location>
    <ligand>
        <name>[4Fe-4S] cluster</name>
        <dbReference type="ChEBI" id="CHEBI:49883"/>
        <label>1</label>
    </ligand>
</feature>
<evidence type="ECO:0000256" key="9">
    <source>
        <dbReference type="HAMAP-Rule" id="MF_01864"/>
    </source>
</evidence>
<dbReference type="InterPro" id="IPR007197">
    <property type="entry name" value="rSAM"/>
</dbReference>
<dbReference type="CDD" id="cd01335">
    <property type="entry name" value="Radical_SAM"/>
    <property type="match status" value="1"/>
</dbReference>
<feature type="binding site" evidence="9">
    <location>
        <position position="84"/>
    </location>
    <ligand>
        <name>[4Fe-4S] cluster</name>
        <dbReference type="ChEBI" id="CHEBI:49883"/>
        <label>1</label>
    </ligand>
</feature>
<dbReference type="SFLD" id="SFLDS00029">
    <property type="entry name" value="Radical_SAM"/>
    <property type="match status" value="1"/>
</dbReference>
<comment type="function">
    <text evidence="1 9">Catalyzes the methylthiolation of N6-(dimethylallyl)adenosine (i(6)A), leading to the formation of 2-methylthio-N6-(dimethylallyl)adenosine (ms(2)i(6)A) at position 37 in tRNAs that read codons beginning with uridine.</text>
</comment>
<dbReference type="InterPro" id="IPR006638">
    <property type="entry name" value="Elp3/MiaA/NifB-like_rSAM"/>
</dbReference>
<gene>
    <name evidence="9" type="primary">miaB</name>
    <name evidence="13" type="ORF">QOZ93_002358</name>
</gene>
<feature type="binding site" evidence="9">
    <location>
        <position position="164"/>
    </location>
    <ligand>
        <name>[4Fe-4S] cluster</name>
        <dbReference type="ChEBI" id="CHEBI:49883"/>
        <label>2</label>
        <note>4Fe-4S-S-AdoMet</note>
    </ligand>
</feature>
<dbReference type="Gene3D" id="3.40.50.12160">
    <property type="entry name" value="Methylthiotransferase, N-terminal domain"/>
    <property type="match status" value="1"/>
</dbReference>
<evidence type="ECO:0000259" key="10">
    <source>
        <dbReference type="PROSITE" id="PS50926"/>
    </source>
</evidence>
<keyword evidence="7 9" id="KW-0411">Iron-sulfur</keyword>
<evidence type="ECO:0000259" key="12">
    <source>
        <dbReference type="PROSITE" id="PS51918"/>
    </source>
</evidence>
<dbReference type="PANTHER" id="PTHR43020">
    <property type="entry name" value="CDK5 REGULATORY SUBUNIT-ASSOCIATED PROTEIN 1"/>
    <property type="match status" value="1"/>
</dbReference>
<dbReference type="EMBL" id="JAUSWN010000023">
    <property type="protein sequence ID" value="MDQ0480610.1"/>
    <property type="molecule type" value="Genomic_DNA"/>
</dbReference>
<dbReference type="InterPro" id="IPR023404">
    <property type="entry name" value="rSAM_horseshoe"/>
</dbReference>
<keyword evidence="14" id="KW-1185">Reference proteome</keyword>
<dbReference type="Pfam" id="PF01938">
    <property type="entry name" value="TRAM"/>
    <property type="match status" value="1"/>
</dbReference>
<feature type="binding site" evidence="9">
    <location>
        <position position="14"/>
    </location>
    <ligand>
        <name>[4Fe-4S] cluster</name>
        <dbReference type="ChEBI" id="CHEBI:49883"/>
        <label>1</label>
    </ligand>
</feature>
<dbReference type="EC" id="2.8.4.3" evidence="8 9"/>
<name>A0ABU0JVZ2_HATLI</name>
<feature type="binding site" evidence="9">
    <location>
        <position position="160"/>
    </location>
    <ligand>
        <name>[4Fe-4S] cluster</name>
        <dbReference type="ChEBI" id="CHEBI:49883"/>
        <label>2</label>
        <note>4Fe-4S-S-AdoMet</note>
    </ligand>
</feature>
<evidence type="ECO:0000256" key="5">
    <source>
        <dbReference type="ARBA" id="ARBA00022723"/>
    </source>
</evidence>
<accession>A0ABU0JVZ2</accession>
<evidence type="ECO:0000256" key="8">
    <source>
        <dbReference type="ARBA" id="ARBA00033765"/>
    </source>
</evidence>
<dbReference type="GO" id="GO:0035597">
    <property type="term" value="F:tRNA-2-methylthio-N(6)-dimethylallyladenosine(37) synthase activity"/>
    <property type="evidence" value="ECO:0007669"/>
    <property type="project" value="UniProtKB-EC"/>
</dbReference>
<dbReference type="SUPFAM" id="SSF102114">
    <property type="entry name" value="Radical SAM enzymes"/>
    <property type="match status" value="1"/>
</dbReference>
<feature type="domain" description="TRAM" evidence="10">
    <location>
        <begin position="379"/>
        <end position="441"/>
    </location>
</feature>
<dbReference type="SFLD" id="SFLDG01082">
    <property type="entry name" value="B12-binding_domain_containing"/>
    <property type="match status" value="1"/>
</dbReference>
<keyword evidence="4 9" id="KW-0949">S-adenosyl-L-methionine</keyword>
<dbReference type="InterPro" id="IPR020612">
    <property type="entry name" value="Methylthiotransferase_CS"/>
</dbReference>
<dbReference type="PANTHER" id="PTHR43020:SF2">
    <property type="entry name" value="MITOCHONDRIAL TRNA METHYLTHIOTRANSFERASE CDK5RAP1"/>
    <property type="match status" value="1"/>
</dbReference>
<dbReference type="SFLD" id="SFLDG01061">
    <property type="entry name" value="methylthiotransferase"/>
    <property type="match status" value="1"/>
</dbReference>
<comment type="similarity">
    <text evidence="9">Belongs to the methylthiotransferase family. MiaB subfamily.</text>
</comment>
<dbReference type="SFLD" id="SFLDF00273">
    <property type="entry name" value="(dimethylallyl)adenosine_tRNA"/>
    <property type="match status" value="1"/>
</dbReference>
<evidence type="ECO:0000256" key="6">
    <source>
        <dbReference type="ARBA" id="ARBA00023004"/>
    </source>
</evidence>
<dbReference type="PROSITE" id="PS01278">
    <property type="entry name" value="MTTASE_RADICAL"/>
    <property type="match status" value="1"/>
</dbReference>
<keyword evidence="5 9" id="KW-0479">Metal-binding</keyword>
<dbReference type="InterPro" id="IPR058240">
    <property type="entry name" value="rSAM_sf"/>
</dbReference>
<dbReference type="Proteomes" id="UP001224418">
    <property type="component" value="Unassembled WGS sequence"/>
</dbReference>
<evidence type="ECO:0000256" key="3">
    <source>
        <dbReference type="ARBA" id="ARBA00022679"/>
    </source>
</evidence>
<dbReference type="InterPro" id="IPR013848">
    <property type="entry name" value="Methylthiotransferase_N"/>
</dbReference>
<protein>
    <recommendedName>
        <fullName evidence="8 9">tRNA-2-methylthio-N(6)-dimethylallyladenosine synthase</fullName>
        <ecNumber evidence="8 9">2.8.4.3</ecNumber>
    </recommendedName>
    <alternativeName>
        <fullName evidence="9">(Dimethylallyl)adenosine tRNA methylthiotransferase MiaB</fullName>
    </alternativeName>
    <alternativeName>
        <fullName evidence="9">tRNA-i(6)A37 methylthiotransferase</fullName>
    </alternativeName>
</protein>
<dbReference type="InterPro" id="IPR005839">
    <property type="entry name" value="Methylthiotransferase"/>
</dbReference>
<evidence type="ECO:0000256" key="4">
    <source>
        <dbReference type="ARBA" id="ARBA00022691"/>
    </source>
</evidence>
<dbReference type="Pfam" id="PF04055">
    <property type="entry name" value="Radical_SAM"/>
    <property type="match status" value="1"/>
</dbReference>
<comment type="catalytic activity">
    <reaction evidence="9">
        <text>N(6)-dimethylallyladenosine(37) in tRNA + (sulfur carrier)-SH + AH2 + 2 S-adenosyl-L-methionine = 2-methylsulfanyl-N(6)-dimethylallyladenosine(37) in tRNA + (sulfur carrier)-H + 5'-deoxyadenosine + L-methionine + A + S-adenosyl-L-homocysteine + 2 H(+)</text>
        <dbReference type="Rhea" id="RHEA:37067"/>
        <dbReference type="Rhea" id="RHEA-COMP:10375"/>
        <dbReference type="Rhea" id="RHEA-COMP:10376"/>
        <dbReference type="Rhea" id="RHEA-COMP:14737"/>
        <dbReference type="Rhea" id="RHEA-COMP:14739"/>
        <dbReference type="ChEBI" id="CHEBI:13193"/>
        <dbReference type="ChEBI" id="CHEBI:15378"/>
        <dbReference type="ChEBI" id="CHEBI:17319"/>
        <dbReference type="ChEBI" id="CHEBI:17499"/>
        <dbReference type="ChEBI" id="CHEBI:29917"/>
        <dbReference type="ChEBI" id="CHEBI:57844"/>
        <dbReference type="ChEBI" id="CHEBI:57856"/>
        <dbReference type="ChEBI" id="CHEBI:59789"/>
        <dbReference type="ChEBI" id="CHEBI:64428"/>
        <dbReference type="ChEBI" id="CHEBI:74415"/>
        <dbReference type="ChEBI" id="CHEBI:74417"/>
        <dbReference type="EC" id="2.8.4.3"/>
    </reaction>
</comment>
<dbReference type="SMART" id="SM00729">
    <property type="entry name" value="Elp3"/>
    <property type="match status" value="1"/>
</dbReference>
<keyword evidence="6 9" id="KW-0408">Iron</keyword>
<dbReference type="PROSITE" id="PS50926">
    <property type="entry name" value="TRAM"/>
    <property type="match status" value="1"/>
</dbReference>
<dbReference type="HAMAP" id="MF_01864">
    <property type="entry name" value="tRNA_metthiotr_MiaB"/>
    <property type="match status" value="1"/>
</dbReference>
<proteinExistence type="inferred from homology"/>
<feature type="domain" description="Radical SAM core" evidence="12">
    <location>
        <begin position="146"/>
        <end position="376"/>
    </location>
</feature>